<dbReference type="PANTHER" id="PTHR22789">
    <property type="entry name" value="FUCULOSE PHOSPHATE ALDOLASE"/>
    <property type="match status" value="1"/>
</dbReference>
<organism evidence="4 5">
    <name type="scientific">Paludibaculum fermentans</name>
    <dbReference type="NCBI Taxonomy" id="1473598"/>
    <lineage>
        <taxon>Bacteria</taxon>
        <taxon>Pseudomonadati</taxon>
        <taxon>Acidobacteriota</taxon>
        <taxon>Terriglobia</taxon>
        <taxon>Bryobacterales</taxon>
        <taxon>Bryobacteraceae</taxon>
        <taxon>Paludibaculum</taxon>
    </lineage>
</organism>
<sequence length="433" mass="47787">MNPYLHPRDEILRLMERIYRYRMTTTSGGNLSIREPNGDVWITPARVDKGALRREDIVLVRADGSVEGTRKPSSELPLHQAIYAARPDVRGIVHAHPVALVAFSMVRAVPDTRLFHQSWHVCGAGGFAAYELPGSAALGTTTAARFKKGFNCVILENHGIVTAGPDLQEAFRRFETFEFTGKTIIKAHLLGRPVHYLTDAELALAHQREPLPEPTLPATEAALPTSEEKEVRHRLCEFVRRAYRQRLFISTQGSYSARVDPSSFLITPYQIDRGVIQPEDLVLVRDGQVPAGSEPSRAAAAHHAIYQAHPHIGSIINAYPVNATAFSVTGAMVDTRTIPESYVVVRRPAMAPYGLQFDDPKALAAMLSPMQPTVILENDGVLVTGSDVLEVFDRLEVIESTAEAFINSRAVGELSPMSDEVIRELDRVFLGIK</sequence>
<protein>
    <submittedName>
        <fullName evidence="4">Class II aldolase/adducin family protein</fullName>
    </submittedName>
</protein>
<dbReference type="EMBL" id="CP063849">
    <property type="protein sequence ID" value="QOY89189.1"/>
    <property type="molecule type" value="Genomic_DNA"/>
</dbReference>
<evidence type="ECO:0000259" key="3">
    <source>
        <dbReference type="SMART" id="SM01007"/>
    </source>
</evidence>
<dbReference type="Gene3D" id="3.40.225.10">
    <property type="entry name" value="Class II aldolase/adducin N-terminal domain"/>
    <property type="match status" value="2"/>
</dbReference>
<evidence type="ECO:0000313" key="5">
    <source>
        <dbReference type="Proteomes" id="UP000593892"/>
    </source>
</evidence>
<dbReference type="GO" id="GO:0046872">
    <property type="term" value="F:metal ion binding"/>
    <property type="evidence" value="ECO:0007669"/>
    <property type="project" value="UniProtKB-KW"/>
</dbReference>
<dbReference type="KEGG" id="pfer:IRI77_04305"/>
<feature type="domain" description="Class II aldolase/adducin N-terminal" evidence="3">
    <location>
        <begin position="9"/>
        <end position="185"/>
    </location>
</feature>
<name>A0A7S7NTX0_PALFE</name>
<dbReference type="SUPFAM" id="SSF53639">
    <property type="entry name" value="AraD/HMP-PK domain-like"/>
    <property type="match status" value="2"/>
</dbReference>
<dbReference type="InterPro" id="IPR001303">
    <property type="entry name" value="Aldolase_II/adducin_N"/>
</dbReference>
<dbReference type="GO" id="GO:0019323">
    <property type="term" value="P:pentose catabolic process"/>
    <property type="evidence" value="ECO:0007669"/>
    <property type="project" value="TreeGrafter"/>
</dbReference>
<dbReference type="GO" id="GO:0016832">
    <property type="term" value="F:aldehyde-lyase activity"/>
    <property type="evidence" value="ECO:0007669"/>
    <property type="project" value="TreeGrafter"/>
</dbReference>
<evidence type="ECO:0000313" key="4">
    <source>
        <dbReference type="EMBL" id="QOY89189.1"/>
    </source>
</evidence>
<dbReference type="Proteomes" id="UP000593892">
    <property type="component" value="Chromosome"/>
</dbReference>
<proteinExistence type="predicted"/>
<gene>
    <name evidence="4" type="ORF">IRI77_04305</name>
</gene>
<accession>A0A7S7NTX0</accession>
<dbReference type="Pfam" id="PF00596">
    <property type="entry name" value="Aldolase_II"/>
    <property type="match status" value="2"/>
</dbReference>
<dbReference type="AlphaFoldDB" id="A0A7S7NTX0"/>
<reference evidence="4 5" key="1">
    <citation type="submission" date="2020-10" db="EMBL/GenBank/DDBJ databases">
        <title>Complete genome sequence of Paludibaculum fermentans P105T, a facultatively anaerobic acidobacterium capable of dissimilatory Fe(III) reduction.</title>
        <authorList>
            <person name="Dedysh S.N."/>
            <person name="Beletsky A.V."/>
            <person name="Kulichevskaya I.S."/>
            <person name="Mardanov A.V."/>
            <person name="Ravin N.V."/>
        </authorList>
    </citation>
    <scope>NUCLEOTIDE SEQUENCE [LARGE SCALE GENOMIC DNA]</scope>
    <source>
        <strain evidence="4 5">P105</strain>
    </source>
</reference>
<dbReference type="GO" id="GO:0005829">
    <property type="term" value="C:cytosol"/>
    <property type="evidence" value="ECO:0007669"/>
    <property type="project" value="TreeGrafter"/>
</dbReference>
<evidence type="ECO:0000256" key="2">
    <source>
        <dbReference type="ARBA" id="ARBA00023239"/>
    </source>
</evidence>
<dbReference type="SMART" id="SM01007">
    <property type="entry name" value="Aldolase_II"/>
    <property type="match status" value="2"/>
</dbReference>
<feature type="domain" description="Class II aldolase/adducin N-terminal" evidence="3">
    <location>
        <begin position="233"/>
        <end position="406"/>
    </location>
</feature>
<dbReference type="RefSeq" id="WP_194450851.1">
    <property type="nucleotide sequence ID" value="NZ_CP063849.1"/>
</dbReference>
<keyword evidence="1" id="KW-0479">Metal-binding</keyword>
<keyword evidence="2" id="KW-0456">Lyase</keyword>
<evidence type="ECO:0000256" key="1">
    <source>
        <dbReference type="ARBA" id="ARBA00022723"/>
    </source>
</evidence>
<dbReference type="PANTHER" id="PTHR22789:SF0">
    <property type="entry name" value="3-OXO-TETRONATE 4-PHOSPHATE DECARBOXYLASE-RELATED"/>
    <property type="match status" value="1"/>
</dbReference>
<dbReference type="InterPro" id="IPR050197">
    <property type="entry name" value="Aldolase_class_II_sugar_metab"/>
</dbReference>
<keyword evidence="5" id="KW-1185">Reference proteome</keyword>
<dbReference type="InterPro" id="IPR036409">
    <property type="entry name" value="Aldolase_II/adducin_N_sf"/>
</dbReference>